<protein>
    <recommendedName>
        <fullName evidence="10">Sodium/calcium exchanger membrane region domain-containing protein</fullName>
    </recommendedName>
</protein>
<accession>A0AAE0TMM7</accession>
<dbReference type="GO" id="GO:0098794">
    <property type="term" value="C:postsynapse"/>
    <property type="evidence" value="ECO:0007669"/>
    <property type="project" value="TreeGrafter"/>
</dbReference>
<keyword evidence="2" id="KW-0813">Transport</keyword>
<keyword evidence="8 9" id="KW-0472">Membrane</keyword>
<dbReference type="AlphaFoldDB" id="A0AAE0TMM7"/>
<evidence type="ECO:0000259" key="10">
    <source>
        <dbReference type="Pfam" id="PF01699"/>
    </source>
</evidence>
<keyword evidence="3" id="KW-0050">Antiport</keyword>
<name>A0AAE0TMM7_9BIVA</name>
<reference evidence="11" key="1">
    <citation type="journal article" date="2021" name="Genome Biol. Evol.">
        <title>A High-Quality Reference Genome for a Parasitic Bivalve with Doubly Uniparental Inheritance (Bivalvia: Unionida).</title>
        <authorList>
            <person name="Smith C.H."/>
        </authorList>
    </citation>
    <scope>NUCLEOTIDE SEQUENCE</scope>
    <source>
        <strain evidence="11">CHS0354</strain>
    </source>
</reference>
<feature type="transmembrane region" description="Helical" evidence="9">
    <location>
        <begin position="31"/>
        <end position="52"/>
    </location>
</feature>
<dbReference type="Proteomes" id="UP001195483">
    <property type="component" value="Unassembled WGS sequence"/>
</dbReference>
<evidence type="ECO:0000256" key="4">
    <source>
        <dbReference type="ARBA" id="ARBA00022568"/>
    </source>
</evidence>
<dbReference type="GO" id="GO:0042383">
    <property type="term" value="C:sarcolemma"/>
    <property type="evidence" value="ECO:0007669"/>
    <property type="project" value="TreeGrafter"/>
</dbReference>
<evidence type="ECO:0000256" key="6">
    <source>
        <dbReference type="ARBA" id="ARBA00022989"/>
    </source>
</evidence>
<gene>
    <name evidence="11" type="ORF">CHS0354_031988</name>
</gene>
<keyword evidence="4" id="KW-0106">Calcium</keyword>
<feature type="domain" description="Sodium/calcium exchanger membrane region" evidence="10">
    <location>
        <begin position="34"/>
        <end position="205"/>
    </location>
</feature>
<dbReference type="GO" id="GO:0005432">
    <property type="term" value="F:calcium:sodium antiporter activity"/>
    <property type="evidence" value="ECO:0007669"/>
    <property type="project" value="TreeGrafter"/>
</dbReference>
<comment type="subcellular location">
    <subcellularLocation>
        <location evidence="1">Endomembrane system</location>
        <topology evidence="1">Multi-pass membrane protein</topology>
    </subcellularLocation>
</comment>
<evidence type="ECO:0000256" key="7">
    <source>
        <dbReference type="ARBA" id="ARBA00023065"/>
    </source>
</evidence>
<feature type="transmembrane region" description="Helical" evidence="9">
    <location>
        <begin position="121"/>
        <end position="146"/>
    </location>
</feature>
<feature type="transmembrane region" description="Helical" evidence="9">
    <location>
        <begin position="187"/>
        <end position="207"/>
    </location>
</feature>
<keyword evidence="5 9" id="KW-0812">Transmembrane</keyword>
<sequence length="371" mass="41637">MTMDLYNYTCSNKGLILPIISEYTWAVGVRAFLYLIAMLWFFLGIAIVADVFMTGIENITSKTRIIRVPNPEAEGCIKEIKVKVWNDTVANLSLMAFGTSAPEILLAVIEICGKGFKAGELGPGTIVGSAAYNLLIITAICIVCIPKGEVRSIKNMRVYITTSIFSMFAYIWIVIVLLLSSPEVIELWEAIITFLMFPTLLIVSYLVDKRCRCRHNKTSSEVELGIDLDSKDTDSCADIHIIHLARQLGEHTELSEEEAANIALAKLSEQQSHNRSWYRINAMRKITSGHRLVPHMNDKFKELSQKLCLDCQLKAIQSVSKSSAIDLSENEDKVLVEFTAAECAVMENEGKVRIGIRRYENLNPEVTVWYV</sequence>
<evidence type="ECO:0000313" key="11">
    <source>
        <dbReference type="EMBL" id="KAK3612394.1"/>
    </source>
</evidence>
<evidence type="ECO:0000256" key="3">
    <source>
        <dbReference type="ARBA" id="ARBA00022449"/>
    </source>
</evidence>
<evidence type="ECO:0000256" key="5">
    <source>
        <dbReference type="ARBA" id="ARBA00022692"/>
    </source>
</evidence>
<feature type="transmembrane region" description="Helical" evidence="9">
    <location>
        <begin position="158"/>
        <end position="181"/>
    </location>
</feature>
<keyword evidence="4" id="KW-0109">Calcium transport</keyword>
<dbReference type="InterPro" id="IPR051171">
    <property type="entry name" value="CaCA"/>
</dbReference>
<dbReference type="Gene3D" id="1.20.1420.30">
    <property type="entry name" value="NCX, central ion-binding region"/>
    <property type="match status" value="1"/>
</dbReference>
<evidence type="ECO:0000256" key="1">
    <source>
        <dbReference type="ARBA" id="ARBA00004127"/>
    </source>
</evidence>
<keyword evidence="12" id="KW-1185">Reference proteome</keyword>
<keyword evidence="7" id="KW-0406">Ion transport</keyword>
<organism evidence="11 12">
    <name type="scientific">Potamilus streckersoni</name>
    <dbReference type="NCBI Taxonomy" id="2493646"/>
    <lineage>
        <taxon>Eukaryota</taxon>
        <taxon>Metazoa</taxon>
        <taxon>Spiralia</taxon>
        <taxon>Lophotrochozoa</taxon>
        <taxon>Mollusca</taxon>
        <taxon>Bivalvia</taxon>
        <taxon>Autobranchia</taxon>
        <taxon>Heteroconchia</taxon>
        <taxon>Palaeoheterodonta</taxon>
        <taxon>Unionida</taxon>
        <taxon>Unionoidea</taxon>
        <taxon>Unionidae</taxon>
        <taxon>Ambleminae</taxon>
        <taxon>Lampsilini</taxon>
        <taxon>Potamilus</taxon>
    </lineage>
</organism>
<dbReference type="InterPro" id="IPR004837">
    <property type="entry name" value="NaCa_Exmemb"/>
</dbReference>
<dbReference type="PANTHER" id="PTHR11878">
    <property type="entry name" value="SODIUM/CALCIUM EXCHANGER"/>
    <property type="match status" value="1"/>
</dbReference>
<keyword evidence="6 9" id="KW-1133">Transmembrane helix</keyword>
<reference evidence="11" key="2">
    <citation type="journal article" date="2021" name="Genome Biol. Evol.">
        <title>Developing a high-quality reference genome for a parasitic bivalve with doubly uniparental inheritance (Bivalvia: Unionida).</title>
        <authorList>
            <person name="Smith C.H."/>
        </authorList>
    </citation>
    <scope>NUCLEOTIDE SEQUENCE</scope>
    <source>
        <strain evidence="11">CHS0354</strain>
        <tissue evidence="11">Mantle</tissue>
    </source>
</reference>
<evidence type="ECO:0000256" key="9">
    <source>
        <dbReference type="SAM" id="Phobius"/>
    </source>
</evidence>
<evidence type="ECO:0000256" key="8">
    <source>
        <dbReference type="ARBA" id="ARBA00023136"/>
    </source>
</evidence>
<evidence type="ECO:0000256" key="2">
    <source>
        <dbReference type="ARBA" id="ARBA00022448"/>
    </source>
</evidence>
<dbReference type="PANTHER" id="PTHR11878:SF76">
    <property type="entry name" value="CALX-BETA DOMAIN-CONTAINING PROTEIN"/>
    <property type="match status" value="1"/>
</dbReference>
<dbReference type="GO" id="GO:0012505">
    <property type="term" value="C:endomembrane system"/>
    <property type="evidence" value="ECO:0007669"/>
    <property type="project" value="UniProtKB-SubCell"/>
</dbReference>
<reference evidence="11" key="3">
    <citation type="submission" date="2023-05" db="EMBL/GenBank/DDBJ databases">
        <authorList>
            <person name="Smith C.H."/>
        </authorList>
    </citation>
    <scope>NUCLEOTIDE SEQUENCE</scope>
    <source>
        <strain evidence="11">CHS0354</strain>
        <tissue evidence="11">Mantle</tissue>
    </source>
</reference>
<dbReference type="GO" id="GO:0030424">
    <property type="term" value="C:axon"/>
    <property type="evidence" value="ECO:0007669"/>
    <property type="project" value="TreeGrafter"/>
</dbReference>
<proteinExistence type="predicted"/>
<evidence type="ECO:0000313" key="12">
    <source>
        <dbReference type="Proteomes" id="UP001195483"/>
    </source>
</evidence>
<dbReference type="GO" id="GO:0098703">
    <property type="term" value="P:calcium ion import across plasma membrane"/>
    <property type="evidence" value="ECO:0007669"/>
    <property type="project" value="TreeGrafter"/>
</dbReference>
<comment type="caution">
    <text evidence="11">The sequence shown here is derived from an EMBL/GenBank/DDBJ whole genome shotgun (WGS) entry which is preliminary data.</text>
</comment>
<dbReference type="InterPro" id="IPR044880">
    <property type="entry name" value="NCX_ion-bd_dom_sf"/>
</dbReference>
<dbReference type="EMBL" id="JAEAOA010001901">
    <property type="protein sequence ID" value="KAK3612394.1"/>
    <property type="molecule type" value="Genomic_DNA"/>
</dbReference>
<dbReference type="Pfam" id="PF01699">
    <property type="entry name" value="Na_Ca_ex"/>
    <property type="match status" value="1"/>
</dbReference>